<sequence length="217" mass="23803">MGNEELIIETDRLVLRPVSIADTDHLVELDSDPAVMRYVTGGTATPREVIEDWVIPRALAEAGHRGGAGVWVALDRLDVVAARSVGDPHAETSGFVGWFGLRAPRHSSESEFELSYRLRRRAWGRGLATEGARALVQLSFTELSISRIFAGTMAVNAASRRVMEKSGLRLARLHDCADTSIAGSERGEVEYEILKTHWESSSFPWAQSARIATSMIA</sequence>
<dbReference type="PANTHER" id="PTHR43792:SF1">
    <property type="entry name" value="N-ACETYLTRANSFERASE DOMAIN-CONTAINING PROTEIN"/>
    <property type="match status" value="1"/>
</dbReference>
<evidence type="ECO:0000259" key="1">
    <source>
        <dbReference type="PROSITE" id="PS51186"/>
    </source>
</evidence>
<evidence type="ECO:0000313" key="3">
    <source>
        <dbReference type="Proteomes" id="UP000274762"/>
    </source>
</evidence>
<keyword evidence="2" id="KW-0808">Transferase</keyword>
<dbReference type="RefSeq" id="WP_062798382.1">
    <property type="nucleotide sequence ID" value="NZ_CBCRXS010000002.1"/>
</dbReference>
<gene>
    <name evidence="2" type="ORF">DFJ75_2143</name>
</gene>
<accession>A0A495K3F5</accession>
<dbReference type="InterPro" id="IPR000182">
    <property type="entry name" value="GNAT_dom"/>
</dbReference>
<feature type="domain" description="N-acetyltransferase" evidence="1">
    <location>
        <begin position="13"/>
        <end position="210"/>
    </location>
</feature>
<name>A0A315SM47_WILMA</name>
<dbReference type="GO" id="GO:0016747">
    <property type="term" value="F:acyltransferase activity, transferring groups other than amino-acyl groups"/>
    <property type="evidence" value="ECO:0007669"/>
    <property type="project" value="InterPro"/>
</dbReference>
<dbReference type="InterPro" id="IPR051531">
    <property type="entry name" value="N-acetyltransferase"/>
</dbReference>
<dbReference type="AlphaFoldDB" id="A0A315SM47"/>
<dbReference type="SUPFAM" id="SSF55729">
    <property type="entry name" value="Acyl-CoA N-acyltransferases (Nat)"/>
    <property type="match status" value="1"/>
</dbReference>
<dbReference type="EMBL" id="RBKV01000001">
    <property type="protein sequence ID" value="RKR95325.1"/>
    <property type="molecule type" value="Genomic_DNA"/>
</dbReference>
<dbReference type="InterPro" id="IPR016181">
    <property type="entry name" value="Acyl_CoA_acyltransferase"/>
</dbReference>
<dbReference type="PANTHER" id="PTHR43792">
    <property type="entry name" value="GNAT FAMILY, PUTATIVE (AFU_ORTHOLOGUE AFUA_3G00765)-RELATED-RELATED"/>
    <property type="match status" value="1"/>
</dbReference>
<evidence type="ECO:0000313" key="2">
    <source>
        <dbReference type="EMBL" id="RKR95325.1"/>
    </source>
</evidence>
<accession>A0A315SM47</accession>
<dbReference type="Gene3D" id="3.40.630.30">
    <property type="match status" value="1"/>
</dbReference>
<protein>
    <submittedName>
        <fullName evidence="2">RimJ/RimL family protein N-acetyltransferase</fullName>
    </submittedName>
</protein>
<reference evidence="2 3" key="1">
    <citation type="submission" date="2018-10" db="EMBL/GenBank/DDBJ databases">
        <title>Sequencing the genomes of 1000 actinobacteria strains.</title>
        <authorList>
            <person name="Klenk H.-P."/>
        </authorList>
    </citation>
    <scope>NUCLEOTIDE SEQUENCE [LARGE SCALE GENOMIC DNA]</scope>
    <source>
        <strain evidence="2 3">DSM 44343</strain>
    </source>
</reference>
<comment type="caution">
    <text evidence="2">The sequence shown here is derived from an EMBL/GenBank/DDBJ whole genome shotgun (WGS) entry which is preliminary data.</text>
</comment>
<dbReference type="Pfam" id="PF13302">
    <property type="entry name" value="Acetyltransf_3"/>
    <property type="match status" value="1"/>
</dbReference>
<organism evidence="2 3">
    <name type="scientific">Williamsia marianensis</name>
    <dbReference type="NCBI Taxonomy" id="85044"/>
    <lineage>
        <taxon>Bacteria</taxon>
        <taxon>Bacillati</taxon>
        <taxon>Actinomycetota</taxon>
        <taxon>Actinomycetes</taxon>
        <taxon>Mycobacteriales</taxon>
        <taxon>Nocardiaceae</taxon>
        <taxon>Williamsia</taxon>
    </lineage>
</organism>
<dbReference type="PROSITE" id="PS51186">
    <property type="entry name" value="GNAT"/>
    <property type="match status" value="1"/>
</dbReference>
<proteinExistence type="predicted"/>
<dbReference type="Proteomes" id="UP000274762">
    <property type="component" value="Unassembled WGS sequence"/>
</dbReference>